<comment type="subcellular location">
    <subcellularLocation>
        <location evidence="1">Secreted</location>
    </subcellularLocation>
</comment>
<keyword evidence="6" id="KW-0472">Membrane</keyword>
<organism evidence="8 10">
    <name type="scientific">Staphylococcus aureus</name>
    <dbReference type="NCBI Taxonomy" id="1280"/>
    <lineage>
        <taxon>Bacteria</taxon>
        <taxon>Bacillati</taxon>
        <taxon>Bacillota</taxon>
        <taxon>Bacilli</taxon>
        <taxon>Bacillales</taxon>
        <taxon>Staphylococcaceae</taxon>
        <taxon>Staphylococcus</taxon>
    </lineage>
</organism>
<feature type="transmembrane region" description="Helical" evidence="6">
    <location>
        <begin position="12"/>
        <end position="32"/>
    </location>
</feature>
<evidence type="ECO:0000256" key="1">
    <source>
        <dbReference type="ARBA" id="ARBA00004613"/>
    </source>
</evidence>
<keyword evidence="3" id="KW-0964">Secreted</keyword>
<dbReference type="Gene3D" id="3.10.20.120">
    <property type="match status" value="1"/>
</dbReference>
<evidence type="ECO:0000259" key="7">
    <source>
        <dbReference type="Pfam" id="PF02876"/>
    </source>
</evidence>
<comment type="function">
    <text evidence="4">Plays a role in the inhibition of the host innate immune system. Inhibits phagocytosis and killing by human neutrophils by interacting with multiple neutrophil surface glycoproteins in a sialic acid-dependent manner.</text>
</comment>
<dbReference type="SUPFAM" id="SSF54334">
    <property type="entry name" value="Superantigen toxins, C-terminal domain"/>
    <property type="match status" value="1"/>
</dbReference>
<evidence type="ECO:0000313" key="9">
    <source>
        <dbReference type="EMBL" id="MVL45348.1"/>
    </source>
</evidence>
<feature type="domain" description="Staphylococcal/Streptococcal toxin beta-grasp" evidence="7">
    <location>
        <begin position="112"/>
        <end position="195"/>
    </location>
</feature>
<name>A0A6B0D654_STAAU</name>
<comment type="similarity">
    <text evidence="2">Belongs to the staphylococcal/streptococcal toxin family.</text>
</comment>
<reference evidence="10 11" key="1">
    <citation type="submission" date="2019-11" db="EMBL/GenBank/DDBJ databases">
        <title>Implementation of targeted gown and glove precautions to prevent Staphylococcus aureus acquisition in community-based nursing homes.</title>
        <authorList>
            <person name="Stine O.C."/>
        </authorList>
    </citation>
    <scope>NUCLEOTIDE SEQUENCE [LARGE SCALE GENOMIC DNA]</scope>
    <source>
        <strain evidence="9 11">S_2023.LVRQ.AN</strain>
        <strain evidence="8 10">S_4031.LGMP.AI</strain>
    </source>
</reference>
<dbReference type="RefSeq" id="WP_029549319.1">
    <property type="nucleotide sequence ID" value="NZ_AP024203.1"/>
</dbReference>
<gene>
    <name evidence="8" type="ORF">GO793_07255</name>
    <name evidence="9" type="ORF">GO941_07575</name>
</gene>
<evidence type="ECO:0000313" key="8">
    <source>
        <dbReference type="EMBL" id="MVI55644.1"/>
    </source>
</evidence>
<dbReference type="GO" id="GO:0005576">
    <property type="term" value="C:extracellular region"/>
    <property type="evidence" value="ECO:0007669"/>
    <property type="project" value="UniProtKB-SubCell"/>
</dbReference>
<evidence type="ECO:0000313" key="10">
    <source>
        <dbReference type="Proteomes" id="UP000433366"/>
    </source>
</evidence>
<dbReference type="Pfam" id="PF02876">
    <property type="entry name" value="Stap_Strp_tox_C"/>
    <property type="match status" value="1"/>
</dbReference>
<dbReference type="EMBL" id="WPRH01000439">
    <property type="protein sequence ID" value="MVI55644.1"/>
    <property type="molecule type" value="Genomic_DNA"/>
</dbReference>
<keyword evidence="6" id="KW-0812">Transmembrane</keyword>
<dbReference type="InterPro" id="IPR016091">
    <property type="entry name" value="SuperAg_toxin_C"/>
</dbReference>
<keyword evidence="6" id="KW-1133">Transmembrane helix</keyword>
<protein>
    <recommendedName>
        <fullName evidence="5">Enterotoxin-like toxin X</fullName>
    </recommendedName>
</protein>
<proteinExistence type="inferred from homology"/>
<evidence type="ECO:0000256" key="2">
    <source>
        <dbReference type="ARBA" id="ARBA00008401"/>
    </source>
</evidence>
<dbReference type="InterPro" id="IPR006123">
    <property type="entry name" value="Toxin_b-grasp_Staph/Strep"/>
</dbReference>
<dbReference type="Proteomes" id="UP000434412">
    <property type="component" value="Unassembled WGS sequence"/>
</dbReference>
<comment type="caution">
    <text evidence="8">The sequence shown here is derived from an EMBL/GenBank/DDBJ whole genome shotgun (WGS) entry which is preliminary data.</text>
</comment>
<evidence type="ECO:0000256" key="4">
    <source>
        <dbReference type="ARBA" id="ARBA00053472"/>
    </source>
</evidence>
<dbReference type="AlphaFoldDB" id="A0A6B0D654"/>
<evidence type="ECO:0000256" key="3">
    <source>
        <dbReference type="ARBA" id="ARBA00022525"/>
    </source>
</evidence>
<accession>A0A6B0D654</accession>
<dbReference type="EMBL" id="WPVZ01000433">
    <property type="protein sequence ID" value="MVL45348.1"/>
    <property type="molecule type" value="Genomic_DNA"/>
</dbReference>
<evidence type="ECO:0000313" key="11">
    <source>
        <dbReference type="Proteomes" id="UP000434412"/>
    </source>
</evidence>
<dbReference type="Proteomes" id="UP000433366">
    <property type="component" value="Unassembled WGS sequence"/>
</dbReference>
<dbReference type="FunFam" id="3.10.20.120:FF:000002">
    <property type="entry name" value="Enterotoxin-like toxin X"/>
    <property type="match status" value="1"/>
</dbReference>
<sequence>MKYVQKYDSKNSIVLKSILSLGIIYGGTFGIYPKADASTQNSSSVQDKQFQKVEEVPNNSEKTLVKKLYDRYSKNTINGKSNKSRNWVYSERPLNENQVRIHLEGTYRVADRVYTPKRNITLNKEVVTLKELNHIIRFAHISYGLYMGEHLSKGDIVINTKDGGKYTLESHKELQKNRENVKINTADVKNVTFELVKSVNDIEQV</sequence>
<evidence type="ECO:0000256" key="5">
    <source>
        <dbReference type="ARBA" id="ARBA00068458"/>
    </source>
</evidence>
<evidence type="ECO:0000256" key="6">
    <source>
        <dbReference type="SAM" id="Phobius"/>
    </source>
</evidence>